<sequence length="279" mass="31199">MKISIKSVLSVLILVIMMAVFSGNCLAQKATDAMFADGSLEYHFLLNDAVNVSETYMPTLPAQIIEQLAPMFLVKAEGSHDVGMYVDTPDRLLQQQNLILRVKEGKITLKARGATPDSVLDLEKCDKKKYEIDYSGQADYSISSDLKFKDDEFDITFTAITPQKLYAFIQSRCPTMYTYLTPIVNDARVRIPGVASQYEFEASLSPDHPAVKKAEITLTIWFMAPKDETIVELAYSGAASDKDALDALQSETIEFLKSKGLLHAEQQSKTELYFDTFLE</sequence>
<gene>
    <name evidence="2" type="ORF">U27_03465</name>
</gene>
<evidence type="ECO:0000256" key="1">
    <source>
        <dbReference type="SAM" id="SignalP"/>
    </source>
</evidence>
<accession>A0A081BVZ8</accession>
<dbReference type="eggNOG" id="ENOG5033B0J">
    <property type="taxonomic scope" value="Bacteria"/>
</dbReference>
<dbReference type="STRING" id="1499967.U27_03465"/>
<dbReference type="HOGENOM" id="CLU_996236_0_0_0"/>
<reference evidence="2" key="1">
    <citation type="journal article" date="2015" name="PeerJ">
        <title>First genomic representation of candidate bacterial phylum KSB3 points to enhanced environmental sensing as a trigger of wastewater bulking.</title>
        <authorList>
            <person name="Sekiguchi Y."/>
            <person name="Ohashi A."/>
            <person name="Parks D.H."/>
            <person name="Yamauchi T."/>
            <person name="Tyson G.W."/>
            <person name="Hugenholtz P."/>
        </authorList>
    </citation>
    <scope>NUCLEOTIDE SEQUENCE [LARGE SCALE GENOMIC DNA]</scope>
</reference>
<organism evidence="2">
    <name type="scientific">Vecturithrix granuli</name>
    <dbReference type="NCBI Taxonomy" id="1499967"/>
    <lineage>
        <taxon>Bacteria</taxon>
        <taxon>Candidatus Moduliflexota</taxon>
        <taxon>Candidatus Vecturitrichia</taxon>
        <taxon>Candidatus Vecturitrichales</taxon>
        <taxon>Candidatus Vecturitrichaceae</taxon>
        <taxon>Candidatus Vecturithrix</taxon>
    </lineage>
</organism>
<feature type="chain" id="PRO_5001755463" evidence="1">
    <location>
        <begin position="28"/>
        <end position="279"/>
    </location>
</feature>
<protein>
    <submittedName>
        <fullName evidence="2">Uncharacterized protein</fullName>
    </submittedName>
</protein>
<dbReference type="Proteomes" id="UP000030661">
    <property type="component" value="Unassembled WGS sequence"/>
</dbReference>
<dbReference type="AlphaFoldDB" id="A0A081BVZ8"/>
<evidence type="ECO:0000313" key="3">
    <source>
        <dbReference type="Proteomes" id="UP000030661"/>
    </source>
</evidence>
<keyword evidence="3" id="KW-1185">Reference proteome</keyword>
<dbReference type="EMBL" id="DF820464">
    <property type="protein sequence ID" value="GAK56503.1"/>
    <property type="molecule type" value="Genomic_DNA"/>
</dbReference>
<proteinExistence type="predicted"/>
<evidence type="ECO:0000313" key="2">
    <source>
        <dbReference type="EMBL" id="GAK56503.1"/>
    </source>
</evidence>
<feature type="signal peptide" evidence="1">
    <location>
        <begin position="1"/>
        <end position="27"/>
    </location>
</feature>
<name>A0A081BVZ8_VECG1</name>
<keyword evidence="1" id="KW-0732">Signal</keyword>